<comment type="caution">
    <text evidence="3">The sequence shown here is derived from an EMBL/GenBank/DDBJ whole genome shotgun (WGS) entry which is preliminary data.</text>
</comment>
<dbReference type="InterPro" id="IPR012340">
    <property type="entry name" value="NA-bd_OB-fold"/>
</dbReference>
<name>A0ABP9QIS6_9PSEU</name>
<dbReference type="InterPro" id="IPR002878">
    <property type="entry name" value="ChsH2_C"/>
</dbReference>
<dbReference type="PANTHER" id="PTHR34075">
    <property type="entry name" value="BLR3430 PROTEIN"/>
    <property type="match status" value="1"/>
</dbReference>
<evidence type="ECO:0000313" key="3">
    <source>
        <dbReference type="EMBL" id="GAA5162655.1"/>
    </source>
</evidence>
<dbReference type="EMBL" id="BAABJP010000026">
    <property type="protein sequence ID" value="GAA5162655.1"/>
    <property type="molecule type" value="Genomic_DNA"/>
</dbReference>
<dbReference type="Proteomes" id="UP001428817">
    <property type="component" value="Unassembled WGS sequence"/>
</dbReference>
<protein>
    <submittedName>
        <fullName evidence="3">OB-fold domain-containing protein</fullName>
    </submittedName>
</protein>
<feature type="domain" description="ChsH2 rubredoxin-like zinc ribbon" evidence="2">
    <location>
        <begin position="21"/>
        <end position="56"/>
    </location>
</feature>
<dbReference type="Pfam" id="PF01796">
    <property type="entry name" value="OB_ChsH2_C"/>
    <property type="match status" value="1"/>
</dbReference>
<accession>A0ABP9QIS6</accession>
<feature type="domain" description="ChsH2 C-terminal OB-fold" evidence="1">
    <location>
        <begin position="58"/>
        <end position="122"/>
    </location>
</feature>
<reference evidence="4" key="1">
    <citation type="journal article" date="2019" name="Int. J. Syst. Evol. Microbiol.">
        <title>The Global Catalogue of Microorganisms (GCM) 10K type strain sequencing project: providing services to taxonomists for standard genome sequencing and annotation.</title>
        <authorList>
            <consortium name="The Broad Institute Genomics Platform"/>
            <consortium name="The Broad Institute Genome Sequencing Center for Infectious Disease"/>
            <person name="Wu L."/>
            <person name="Ma J."/>
        </authorList>
    </citation>
    <scope>NUCLEOTIDE SEQUENCE [LARGE SCALE GENOMIC DNA]</scope>
    <source>
        <strain evidence="4">JCM 18303</strain>
    </source>
</reference>
<evidence type="ECO:0000259" key="2">
    <source>
        <dbReference type="Pfam" id="PF12172"/>
    </source>
</evidence>
<proteinExistence type="predicted"/>
<evidence type="ECO:0000313" key="4">
    <source>
        <dbReference type="Proteomes" id="UP001428817"/>
    </source>
</evidence>
<dbReference type="InterPro" id="IPR052513">
    <property type="entry name" value="Thioester_dehydratase-like"/>
</dbReference>
<gene>
    <name evidence="3" type="ORF">GCM10023321_48560</name>
</gene>
<keyword evidence="4" id="KW-1185">Reference proteome</keyword>
<sequence>MDVEAYGALLPEITESNRPFWDGCARGELRLQVCDACGSHRFPDGPVCPRCLSGAFTWKATSGTGRLWSWTTIHQRYLAAFADETPYLVAFVQLDEGPFVVSGLVGEPGELRLDQPVRAVFEPGAHGRTVLKFAVAPVAVRR</sequence>
<dbReference type="SUPFAM" id="SSF50249">
    <property type="entry name" value="Nucleic acid-binding proteins"/>
    <property type="match status" value="1"/>
</dbReference>
<dbReference type="PANTHER" id="PTHR34075:SF5">
    <property type="entry name" value="BLR3430 PROTEIN"/>
    <property type="match status" value="1"/>
</dbReference>
<organism evidence="3 4">
    <name type="scientific">Pseudonocardia eucalypti</name>
    <dbReference type="NCBI Taxonomy" id="648755"/>
    <lineage>
        <taxon>Bacteria</taxon>
        <taxon>Bacillati</taxon>
        <taxon>Actinomycetota</taxon>
        <taxon>Actinomycetes</taxon>
        <taxon>Pseudonocardiales</taxon>
        <taxon>Pseudonocardiaceae</taxon>
        <taxon>Pseudonocardia</taxon>
    </lineage>
</organism>
<dbReference type="InterPro" id="IPR022002">
    <property type="entry name" value="ChsH2_Znr"/>
</dbReference>
<evidence type="ECO:0000259" key="1">
    <source>
        <dbReference type="Pfam" id="PF01796"/>
    </source>
</evidence>
<dbReference type="Pfam" id="PF12172">
    <property type="entry name" value="zf-ChsH2"/>
    <property type="match status" value="1"/>
</dbReference>
<dbReference type="RefSeq" id="WP_185065849.1">
    <property type="nucleotide sequence ID" value="NZ_BAABJP010000026.1"/>
</dbReference>
<dbReference type="Gene3D" id="6.10.30.10">
    <property type="match status" value="1"/>
</dbReference>